<name>A0A8S9MMD9_BRACR</name>
<dbReference type="EMBL" id="QGKW02000007">
    <property type="protein sequence ID" value="KAF2618576.1"/>
    <property type="molecule type" value="Genomic_DNA"/>
</dbReference>
<organism evidence="1 2">
    <name type="scientific">Brassica cretica</name>
    <name type="common">Mustard</name>
    <dbReference type="NCBI Taxonomy" id="69181"/>
    <lineage>
        <taxon>Eukaryota</taxon>
        <taxon>Viridiplantae</taxon>
        <taxon>Streptophyta</taxon>
        <taxon>Embryophyta</taxon>
        <taxon>Tracheophyta</taxon>
        <taxon>Spermatophyta</taxon>
        <taxon>Magnoliopsida</taxon>
        <taxon>eudicotyledons</taxon>
        <taxon>Gunneridae</taxon>
        <taxon>Pentapetalae</taxon>
        <taxon>rosids</taxon>
        <taxon>malvids</taxon>
        <taxon>Brassicales</taxon>
        <taxon>Brassicaceae</taxon>
        <taxon>Brassiceae</taxon>
        <taxon>Brassica</taxon>
    </lineage>
</organism>
<evidence type="ECO:0000313" key="1">
    <source>
        <dbReference type="EMBL" id="KAF2618576.1"/>
    </source>
</evidence>
<reference evidence="1" key="1">
    <citation type="submission" date="2019-12" db="EMBL/GenBank/DDBJ databases">
        <title>Genome sequencing and annotation of Brassica cretica.</title>
        <authorList>
            <person name="Studholme D.J."/>
            <person name="Sarris P.F."/>
        </authorList>
    </citation>
    <scope>NUCLEOTIDE SEQUENCE</scope>
    <source>
        <strain evidence="1">PFS-001/15</strain>
        <tissue evidence="1">Leaf</tissue>
    </source>
</reference>
<protein>
    <submittedName>
        <fullName evidence="1">Uncharacterized protein</fullName>
    </submittedName>
</protein>
<proteinExistence type="predicted"/>
<sequence>MLVAQDQDSNEVLDAKGIQLAYRHLETIQHTDDNFRNREPQATAHYECFVTSKVVLRGTACALSSTKNPELHRIRNLIERPHDLEEFASTAPSSSGRRFMTGNDFSFGGVIEL</sequence>
<comment type="caution">
    <text evidence="1">The sequence shown here is derived from an EMBL/GenBank/DDBJ whole genome shotgun (WGS) entry which is preliminary data.</text>
</comment>
<dbReference type="Proteomes" id="UP000712281">
    <property type="component" value="Unassembled WGS sequence"/>
</dbReference>
<gene>
    <name evidence="1" type="ORF">F2Q68_00040313</name>
</gene>
<evidence type="ECO:0000313" key="2">
    <source>
        <dbReference type="Proteomes" id="UP000712281"/>
    </source>
</evidence>
<dbReference type="AlphaFoldDB" id="A0A8S9MMD9"/>
<accession>A0A8S9MMD9</accession>